<evidence type="ECO:0000259" key="1">
    <source>
        <dbReference type="Pfam" id="PF13403"/>
    </source>
</evidence>
<evidence type="ECO:0000313" key="3">
    <source>
        <dbReference type="Proteomes" id="UP000225972"/>
    </source>
</evidence>
<dbReference type="RefSeq" id="WP_099249065.1">
    <property type="nucleotide sequence ID" value="NZ_FXXP01000003.1"/>
</dbReference>
<feature type="domain" description="Hedgehog/Intein (Hint)" evidence="1">
    <location>
        <begin position="337"/>
        <end position="475"/>
    </location>
</feature>
<dbReference type="AlphaFoldDB" id="A0A238JJV5"/>
<organism evidence="2 3">
    <name type="scientific">Pelagimonas phthalicica</name>
    <dbReference type="NCBI Taxonomy" id="1037362"/>
    <lineage>
        <taxon>Bacteria</taxon>
        <taxon>Pseudomonadati</taxon>
        <taxon>Pseudomonadota</taxon>
        <taxon>Alphaproteobacteria</taxon>
        <taxon>Rhodobacterales</taxon>
        <taxon>Roseobacteraceae</taxon>
        <taxon>Pelagimonas</taxon>
    </lineage>
</organism>
<dbReference type="Proteomes" id="UP000225972">
    <property type="component" value="Unassembled WGS sequence"/>
</dbReference>
<sequence length="539" mass="56676">MPTASELPIDSSASAMDMADTMFGNGVTVVSATYTGAATASGTYSNGDSVAPGITPSDTGVILSTGNAADITNSSGDVNIAADTSTINNTAGDADLDAISGQTTFDAAVFEADFVPDGSTLTMQIVFSSEEYLEFVDGGFNDAVGVWVNGVEAELSVGTGNISIDEINDVDNSNLYIDNADTSDTYNTEMDGFTVTLTLKAPVNPGVTNSIKIGIADGGDGSYDSNLLIAADSVQTALVAEDDEIHVRLGEDVNHNLLANDTSATGAQMSITHINGQPVNVGDTIVLSTGQTIQVTSEGVVLASSGSEVGEDFFTYTVEDDLGNTDVGHVNLITTAPCFTFGTRIRTPRGGVPVQHLKVGDLVETVDRGPQPLVWIGRSIRKAVGMDAPVRIEKGALGNSRTTWVSRNHRLLLKQSGLQLFFGEKEALARACDIVDGKGIVLDPSGKDVVYFHLLLERHEIIVGDGMRSESYLAGPETARSFDETYQEELFGLLPGLRHLKAPKMQSARLALKPFETALLPRLGSGLAKPVSCARRTVA</sequence>
<proteinExistence type="predicted"/>
<dbReference type="InterPro" id="IPR036844">
    <property type="entry name" value="Hint_dom_sf"/>
</dbReference>
<gene>
    <name evidence="2" type="ORF">TRP8649_04355</name>
</gene>
<dbReference type="SUPFAM" id="SSF51294">
    <property type="entry name" value="Hedgehog/intein (Hint) domain"/>
    <property type="match status" value="1"/>
</dbReference>
<dbReference type="Pfam" id="PF13403">
    <property type="entry name" value="Hint_2"/>
    <property type="match status" value="1"/>
</dbReference>
<protein>
    <recommendedName>
        <fullName evidence="1">Hedgehog/Intein (Hint) domain-containing protein</fullName>
    </recommendedName>
</protein>
<reference evidence="3" key="1">
    <citation type="submission" date="2017-05" db="EMBL/GenBank/DDBJ databases">
        <authorList>
            <person name="Rodrigo-Torres L."/>
            <person name="Arahal R. D."/>
            <person name="Lucena T."/>
        </authorList>
    </citation>
    <scope>NUCLEOTIDE SEQUENCE [LARGE SCALE GENOMIC DNA]</scope>
    <source>
        <strain evidence="3">CECT 8649</strain>
    </source>
</reference>
<dbReference type="InterPro" id="IPR028992">
    <property type="entry name" value="Hedgehog/Intein_dom"/>
</dbReference>
<dbReference type="NCBIfam" id="NF038133">
    <property type="entry name" value="choice_anch_L"/>
    <property type="match status" value="1"/>
</dbReference>
<accession>A0A238JJV5</accession>
<dbReference type="Pfam" id="PF17963">
    <property type="entry name" value="Big_9"/>
    <property type="match status" value="1"/>
</dbReference>
<dbReference type="EMBL" id="FXXP01000003">
    <property type="protein sequence ID" value="SMX30212.1"/>
    <property type="molecule type" value="Genomic_DNA"/>
</dbReference>
<name>A0A238JJV5_9RHOB</name>
<dbReference type="OrthoDB" id="6305173at2"/>
<dbReference type="InterPro" id="IPR049804">
    <property type="entry name" value="Choice_anch_L"/>
</dbReference>
<evidence type="ECO:0000313" key="2">
    <source>
        <dbReference type="EMBL" id="SMX30212.1"/>
    </source>
</evidence>
<keyword evidence="3" id="KW-1185">Reference proteome</keyword>